<dbReference type="AlphaFoldDB" id="A0A1V9FHB6"/>
<dbReference type="EMBL" id="LVYD01000113">
    <property type="protein sequence ID" value="OQP57768.1"/>
    <property type="molecule type" value="Genomic_DNA"/>
</dbReference>
<keyword evidence="9" id="KW-1185">Reference proteome</keyword>
<dbReference type="RefSeq" id="WP_081155673.1">
    <property type="nucleotide sequence ID" value="NZ_LVYD01000113.1"/>
</dbReference>
<feature type="transmembrane region" description="Helical" evidence="6">
    <location>
        <begin position="154"/>
        <end position="175"/>
    </location>
</feature>
<dbReference type="PROSITE" id="PS50850">
    <property type="entry name" value="MFS"/>
    <property type="match status" value="1"/>
</dbReference>
<feature type="transmembrane region" description="Helical" evidence="6">
    <location>
        <begin position="112"/>
        <end position="133"/>
    </location>
</feature>
<dbReference type="PANTHER" id="PTHR23519">
    <property type="entry name" value="AUTOPHAGY-RELATED PROTEIN 22"/>
    <property type="match status" value="1"/>
</dbReference>
<comment type="caution">
    <text evidence="8">The sequence shown here is derived from an EMBL/GenBank/DDBJ whole genome shotgun (WGS) entry which is preliminary data.</text>
</comment>
<accession>A0A1V9FHB6</accession>
<keyword evidence="4 6" id="KW-1133">Transmembrane helix</keyword>
<feature type="transmembrane region" description="Helical" evidence="6">
    <location>
        <begin position="337"/>
        <end position="359"/>
    </location>
</feature>
<dbReference type="InterPro" id="IPR050495">
    <property type="entry name" value="ATG22/LtaA_families"/>
</dbReference>
<evidence type="ECO:0000256" key="5">
    <source>
        <dbReference type="ARBA" id="ARBA00023136"/>
    </source>
</evidence>
<reference evidence="8 9" key="1">
    <citation type="submission" date="2016-03" db="EMBL/GenBank/DDBJ databases">
        <title>Niastella vici sp. nov., isolated from farmland soil.</title>
        <authorList>
            <person name="Chen L."/>
            <person name="Wang D."/>
            <person name="Yang S."/>
            <person name="Wang G."/>
        </authorList>
    </citation>
    <scope>NUCLEOTIDE SEQUENCE [LARGE SCALE GENOMIC DNA]</scope>
    <source>
        <strain evidence="8 9">DJ57</strain>
    </source>
</reference>
<dbReference type="Gene3D" id="1.20.1250.20">
    <property type="entry name" value="MFS general substrate transporter like domains"/>
    <property type="match status" value="1"/>
</dbReference>
<comment type="subcellular location">
    <subcellularLocation>
        <location evidence="1">Endomembrane system</location>
        <topology evidence="1">Multi-pass membrane protein</topology>
    </subcellularLocation>
</comment>
<sequence length="429" mass="48079">MLKKKENQTINAWCWYDWANSSYSLVITSAIFPSYFLSLDTAGNGTAWWQKLSNSVLYAYMYSFASLFLLFLSPLFGSVADYAGRKKFFMTFFSGIGAISCALLYFSTSQQILLTAALFIISSVCYSLGVVFYNAYIPEIAGPEQYDTVSAKGFAWGYLGGMIALVISLLIIQFAGTIGFSSEQIHAAIPVRLSFVFIGMWWLLFAAYSLKGLPPDHKHHAISFKIIVQSYARIVQAFRQARKHRIIALFLLAFFFYDMGVTTIMGMSSVFATKTLNLTTAHLIGVILILQLLAIAGSYVFVWVSKKFSNLMAVKISVLFWVLICFIGYSVQNSTQFYIMACLVGLVMGGTQAMSRSLFATLIQKEKDEYATWFSLYDVLDKIGVVIGTFLFGLMEYMTGSMRSSVATLSLFFVIGFIFLQLINKAWKK</sequence>
<feature type="transmembrane region" description="Helical" evidence="6">
    <location>
        <begin position="311"/>
        <end position="331"/>
    </location>
</feature>
<feature type="transmembrane region" description="Helical" evidence="6">
    <location>
        <begin position="246"/>
        <end position="271"/>
    </location>
</feature>
<evidence type="ECO:0000313" key="9">
    <source>
        <dbReference type="Proteomes" id="UP000192796"/>
    </source>
</evidence>
<protein>
    <recommendedName>
        <fullName evidence="7">Major facilitator superfamily (MFS) profile domain-containing protein</fullName>
    </recommendedName>
</protein>
<feature type="transmembrane region" description="Helical" evidence="6">
    <location>
        <begin position="283"/>
        <end position="304"/>
    </location>
</feature>
<feature type="transmembrane region" description="Helical" evidence="6">
    <location>
        <begin position="187"/>
        <end position="210"/>
    </location>
</feature>
<dbReference type="GO" id="GO:0012505">
    <property type="term" value="C:endomembrane system"/>
    <property type="evidence" value="ECO:0007669"/>
    <property type="project" value="UniProtKB-SubCell"/>
</dbReference>
<evidence type="ECO:0000259" key="7">
    <source>
        <dbReference type="PROSITE" id="PS50850"/>
    </source>
</evidence>
<keyword evidence="2" id="KW-0813">Transport</keyword>
<feature type="transmembrane region" description="Helical" evidence="6">
    <location>
        <begin position="404"/>
        <end position="423"/>
    </location>
</feature>
<feature type="domain" description="Major facilitator superfamily (MFS) profile" evidence="7">
    <location>
        <begin position="246"/>
        <end position="429"/>
    </location>
</feature>
<dbReference type="OrthoDB" id="9768783at2"/>
<dbReference type="STRING" id="1703345.A3860_09075"/>
<gene>
    <name evidence="8" type="ORF">A3860_09075</name>
</gene>
<evidence type="ECO:0000313" key="8">
    <source>
        <dbReference type="EMBL" id="OQP57768.1"/>
    </source>
</evidence>
<dbReference type="Pfam" id="PF11700">
    <property type="entry name" value="ATG22"/>
    <property type="match status" value="1"/>
</dbReference>
<name>A0A1V9FHB6_9BACT</name>
<organism evidence="8 9">
    <name type="scientific">Niastella vici</name>
    <dbReference type="NCBI Taxonomy" id="1703345"/>
    <lineage>
        <taxon>Bacteria</taxon>
        <taxon>Pseudomonadati</taxon>
        <taxon>Bacteroidota</taxon>
        <taxon>Chitinophagia</taxon>
        <taxon>Chitinophagales</taxon>
        <taxon>Chitinophagaceae</taxon>
        <taxon>Niastella</taxon>
    </lineage>
</organism>
<proteinExistence type="predicted"/>
<evidence type="ECO:0000256" key="1">
    <source>
        <dbReference type="ARBA" id="ARBA00004127"/>
    </source>
</evidence>
<dbReference type="InterPro" id="IPR020846">
    <property type="entry name" value="MFS_dom"/>
</dbReference>
<keyword evidence="3 6" id="KW-0812">Transmembrane</keyword>
<keyword evidence="5 6" id="KW-0472">Membrane</keyword>
<dbReference type="PANTHER" id="PTHR23519:SF1">
    <property type="entry name" value="AUTOPHAGY-RELATED PROTEIN 22"/>
    <property type="match status" value="1"/>
</dbReference>
<dbReference type="GO" id="GO:0022857">
    <property type="term" value="F:transmembrane transporter activity"/>
    <property type="evidence" value="ECO:0007669"/>
    <property type="project" value="InterPro"/>
</dbReference>
<evidence type="ECO:0000256" key="4">
    <source>
        <dbReference type="ARBA" id="ARBA00022989"/>
    </source>
</evidence>
<feature type="transmembrane region" description="Helical" evidence="6">
    <location>
        <begin position="57"/>
        <end position="76"/>
    </location>
</feature>
<dbReference type="Proteomes" id="UP000192796">
    <property type="component" value="Unassembled WGS sequence"/>
</dbReference>
<feature type="transmembrane region" description="Helical" evidence="6">
    <location>
        <begin position="379"/>
        <end position="398"/>
    </location>
</feature>
<evidence type="ECO:0000256" key="2">
    <source>
        <dbReference type="ARBA" id="ARBA00022448"/>
    </source>
</evidence>
<evidence type="ECO:0000256" key="6">
    <source>
        <dbReference type="SAM" id="Phobius"/>
    </source>
</evidence>
<dbReference type="SUPFAM" id="SSF103473">
    <property type="entry name" value="MFS general substrate transporter"/>
    <property type="match status" value="1"/>
</dbReference>
<evidence type="ECO:0000256" key="3">
    <source>
        <dbReference type="ARBA" id="ARBA00022692"/>
    </source>
</evidence>
<dbReference type="InterPro" id="IPR036259">
    <property type="entry name" value="MFS_trans_sf"/>
</dbReference>
<feature type="transmembrane region" description="Helical" evidence="6">
    <location>
        <begin position="12"/>
        <end position="37"/>
    </location>
</feature>
<feature type="transmembrane region" description="Helical" evidence="6">
    <location>
        <begin position="88"/>
        <end position="106"/>
    </location>
</feature>
<dbReference type="InterPro" id="IPR024671">
    <property type="entry name" value="Atg22-like"/>
</dbReference>